<dbReference type="AlphaFoldDB" id="A0A829WVB9"/>
<evidence type="ECO:0000313" key="1">
    <source>
        <dbReference type="EMBL" id="GEM15874.1"/>
    </source>
</evidence>
<organism evidence="1 2">
    <name type="scientific">Gluconobacter oxydans NBRC 3293</name>
    <dbReference type="NCBI Taxonomy" id="1315969"/>
    <lineage>
        <taxon>Bacteria</taxon>
        <taxon>Pseudomonadati</taxon>
        <taxon>Pseudomonadota</taxon>
        <taxon>Alphaproteobacteria</taxon>
        <taxon>Acetobacterales</taxon>
        <taxon>Acetobacteraceae</taxon>
        <taxon>Gluconobacter</taxon>
    </lineage>
</organism>
<dbReference type="EMBL" id="BARJ01000002">
    <property type="protein sequence ID" value="GEM15874.1"/>
    <property type="molecule type" value="Genomic_DNA"/>
</dbReference>
<reference evidence="1 2" key="1">
    <citation type="submission" date="2013-04" db="EMBL/GenBank/DDBJ databases">
        <title>Gluconobacter oxydans NBRC 3293 whole genome sequence.</title>
        <authorList>
            <person name="Matsutani M."/>
            <person name="Yakushi T."/>
            <person name="Matsushita K."/>
        </authorList>
    </citation>
    <scope>NUCLEOTIDE SEQUENCE [LARGE SCALE GENOMIC DNA]</scope>
    <source>
        <strain evidence="1 2">NBRC 3293</strain>
    </source>
</reference>
<proteinExistence type="predicted"/>
<evidence type="ECO:0000313" key="2">
    <source>
        <dbReference type="Proteomes" id="UP000484858"/>
    </source>
</evidence>
<name>A0A829WVB9_GLUOY</name>
<dbReference type="Proteomes" id="UP000484858">
    <property type="component" value="Unassembled WGS sequence"/>
</dbReference>
<accession>A0A829WVB9</accession>
<sequence length="49" mass="5507">MGHYFKILAFAIGHCRRLTAITHERPVGARRSGRKTCIRVDVQRGASVL</sequence>
<protein>
    <submittedName>
        <fullName evidence="1">Uncharacterized protein</fullName>
    </submittedName>
</protein>
<gene>
    <name evidence="1" type="ORF">NBRC3293_0373</name>
</gene>
<comment type="caution">
    <text evidence="1">The sequence shown here is derived from an EMBL/GenBank/DDBJ whole genome shotgun (WGS) entry which is preliminary data.</text>
</comment>